<dbReference type="EC" id="3.1.-.-" evidence="1"/>
<keyword evidence="1" id="KW-0539">Nucleus</keyword>
<keyword evidence="1" id="KW-0547">Nucleotide-binding</keyword>
<keyword evidence="1" id="KW-0235">DNA replication</keyword>
<dbReference type="SUPFAM" id="SSF52540">
    <property type="entry name" value="P-loop containing nucleoside triphosphate hydrolases"/>
    <property type="match status" value="1"/>
</dbReference>
<evidence type="ECO:0000313" key="3">
    <source>
        <dbReference type="EMBL" id="KOF72400.1"/>
    </source>
</evidence>
<feature type="domain" description="DNA2/NAM7 helicase-like C-terminal" evidence="2">
    <location>
        <begin position="4"/>
        <end position="64"/>
    </location>
</feature>
<keyword evidence="1" id="KW-0411">Iron-sulfur</keyword>
<comment type="subcellular location">
    <subcellularLocation>
        <location evidence="1">Nucleus</location>
    </subcellularLocation>
    <subcellularLocation>
        <location evidence="1">Chromosome</location>
    </subcellularLocation>
</comment>
<gene>
    <name evidence="3" type="ORF">OCBIM_22039467mg</name>
</gene>
<dbReference type="GO" id="GO:0005634">
    <property type="term" value="C:nucleus"/>
    <property type="evidence" value="ECO:0007669"/>
    <property type="project" value="UniProtKB-SubCell"/>
</dbReference>
<keyword evidence="1" id="KW-0540">Nuclease</keyword>
<dbReference type="EMBL" id="KQ423675">
    <property type="protein sequence ID" value="KOF72400.1"/>
    <property type="molecule type" value="Genomic_DNA"/>
</dbReference>
<dbReference type="GO" id="GO:0003677">
    <property type="term" value="F:DNA binding"/>
    <property type="evidence" value="ECO:0007669"/>
    <property type="project" value="UniProtKB-UniRule"/>
</dbReference>
<dbReference type="GO" id="GO:0017108">
    <property type="term" value="F:5'-flap endonuclease activity"/>
    <property type="evidence" value="ECO:0007669"/>
    <property type="project" value="UniProtKB-UniRule"/>
</dbReference>
<protein>
    <recommendedName>
        <fullName evidence="1">DNA replication ATP-dependent helicase/nuclease</fullName>
        <ecNumber evidence="1">3.1.-.-</ecNumber>
        <ecNumber evidence="1">3.6.4.12</ecNumber>
    </recommendedName>
</protein>
<keyword evidence="1" id="KW-0347">Helicase</keyword>
<keyword evidence="1" id="KW-0158">Chromosome</keyword>
<keyword evidence="1" id="KW-0378">Hydrolase</keyword>
<dbReference type="GO" id="GO:0005694">
    <property type="term" value="C:chromosome"/>
    <property type="evidence" value="ECO:0007669"/>
    <property type="project" value="UniProtKB-SubCell"/>
</dbReference>
<dbReference type="InterPro" id="IPR027417">
    <property type="entry name" value="P-loop_NTPase"/>
</dbReference>
<keyword evidence="1" id="KW-0238">DNA-binding</keyword>
<evidence type="ECO:0000259" key="2">
    <source>
        <dbReference type="Pfam" id="PF13087"/>
    </source>
</evidence>
<dbReference type="Pfam" id="PF13087">
    <property type="entry name" value="AAA_12"/>
    <property type="match status" value="1"/>
</dbReference>
<accession>A0A0L8G725</accession>
<dbReference type="GO" id="GO:0033567">
    <property type="term" value="P:DNA replication, Okazaki fragment processing"/>
    <property type="evidence" value="ECO:0007669"/>
    <property type="project" value="UniProtKB-UniRule"/>
</dbReference>
<keyword evidence="1" id="KW-0004">4Fe-4S</keyword>
<dbReference type="GO" id="GO:0017116">
    <property type="term" value="F:single-stranded DNA helicase activity"/>
    <property type="evidence" value="ECO:0007669"/>
    <property type="project" value="UniProtKB-UniRule"/>
</dbReference>
<dbReference type="PANTHER" id="PTHR10887">
    <property type="entry name" value="DNA2/NAM7 HELICASE FAMILY"/>
    <property type="match status" value="1"/>
</dbReference>
<dbReference type="GO" id="GO:0005737">
    <property type="term" value="C:cytoplasm"/>
    <property type="evidence" value="ECO:0007669"/>
    <property type="project" value="TreeGrafter"/>
</dbReference>
<reference evidence="3" key="1">
    <citation type="submission" date="2015-07" db="EMBL/GenBank/DDBJ databases">
        <title>MeaNS - Measles Nucleotide Surveillance Program.</title>
        <authorList>
            <person name="Tran T."/>
            <person name="Druce J."/>
        </authorList>
    </citation>
    <scope>NUCLEOTIDE SEQUENCE</scope>
    <source>
        <strain evidence="3">UCB-OBI-ISO-001</strain>
        <tissue evidence="3">Gonad</tissue>
    </source>
</reference>
<keyword evidence="1" id="KW-0511">Multifunctional enzyme</keyword>
<comment type="function">
    <text evidence="1">Key enzyme involved in DNA replication and DNA repair. Involved in Okazaki fragments processing by cleaving long flaps that escape FEN1: flaps that are longer than 27 nucleotides are coated by replication protein A complex (RPA), leading to recruit DNA2 which cleaves the flap until it is too short to bind RPA and becomes a substrate for FEN1. Also involved in 5'-end resection of DNA during double-strand break (DSB) repair by mediating the cleavage of 5'-ssDNA.</text>
</comment>
<dbReference type="OrthoDB" id="306218at2759"/>
<dbReference type="GO" id="GO:0006281">
    <property type="term" value="P:DNA repair"/>
    <property type="evidence" value="ECO:0007669"/>
    <property type="project" value="UniProtKB-KW"/>
</dbReference>
<keyword evidence="1" id="KW-0067">ATP-binding</keyword>
<dbReference type="Gene3D" id="3.40.50.300">
    <property type="entry name" value="P-loop containing nucleotide triphosphate hydrolases"/>
    <property type="match status" value="1"/>
</dbReference>
<keyword evidence="1" id="KW-0227">DNA damage</keyword>
<evidence type="ECO:0000256" key="1">
    <source>
        <dbReference type="RuleBase" id="RU367041"/>
    </source>
</evidence>
<keyword evidence="1" id="KW-0408">Iron</keyword>
<dbReference type="GO" id="GO:0051539">
    <property type="term" value="F:4 iron, 4 sulfur cluster binding"/>
    <property type="evidence" value="ECO:0007669"/>
    <property type="project" value="UniProtKB-UniRule"/>
</dbReference>
<keyword evidence="1" id="KW-0234">DNA repair</keyword>
<proteinExistence type="inferred from homology"/>
<dbReference type="InterPro" id="IPR041679">
    <property type="entry name" value="DNA2/NAM7-like_C"/>
</dbReference>
<dbReference type="EC" id="3.6.4.12" evidence="1"/>
<comment type="catalytic activity">
    <reaction evidence="1">
        <text>ATP + H2O = ADP + phosphate + H(+)</text>
        <dbReference type="Rhea" id="RHEA:13065"/>
        <dbReference type="ChEBI" id="CHEBI:15377"/>
        <dbReference type="ChEBI" id="CHEBI:15378"/>
        <dbReference type="ChEBI" id="CHEBI:30616"/>
        <dbReference type="ChEBI" id="CHEBI:43474"/>
        <dbReference type="ChEBI" id="CHEBI:456216"/>
        <dbReference type="EC" id="3.6.4.12"/>
    </reaction>
</comment>
<name>A0A0L8G725_OCTBM</name>
<comment type="similarity">
    <text evidence="1">Belongs to the DNA2/NAM7 helicase family.</text>
</comment>
<dbReference type="PANTHER" id="PTHR10887:SF433">
    <property type="entry name" value="DNA REPLICATION ATP-DEPENDENT HELICASE_NUCLEASE DNA2"/>
    <property type="match status" value="1"/>
</dbReference>
<dbReference type="AlphaFoldDB" id="A0A0L8G725"/>
<organism evidence="3">
    <name type="scientific">Octopus bimaculoides</name>
    <name type="common">California two-spotted octopus</name>
    <dbReference type="NCBI Taxonomy" id="37653"/>
    <lineage>
        <taxon>Eukaryota</taxon>
        <taxon>Metazoa</taxon>
        <taxon>Spiralia</taxon>
        <taxon>Lophotrochozoa</taxon>
        <taxon>Mollusca</taxon>
        <taxon>Cephalopoda</taxon>
        <taxon>Coleoidea</taxon>
        <taxon>Octopodiformes</taxon>
        <taxon>Octopoda</taxon>
        <taxon>Incirrata</taxon>
        <taxon>Octopodidae</taxon>
        <taxon>Octopus</taxon>
    </lineage>
</organism>
<dbReference type="GO" id="GO:0071932">
    <property type="term" value="P:replication fork reversal"/>
    <property type="evidence" value="ECO:0007669"/>
    <property type="project" value="TreeGrafter"/>
</dbReference>
<dbReference type="GO" id="GO:0005524">
    <property type="term" value="F:ATP binding"/>
    <property type="evidence" value="ECO:0007669"/>
    <property type="project" value="UniProtKB-UniRule"/>
</dbReference>
<keyword evidence="1" id="KW-0479">Metal-binding</keyword>
<sequence length="73" mass="8198">MCLSDIGVIAPYRNQVKLVQQTLINVIGKEAAQYVEVNTVDQYQGRDKDIIIVTFVRNSSKENLKSCNVSKNP</sequence>
<dbReference type="InterPro" id="IPR045055">
    <property type="entry name" value="DNA2/NAM7-like"/>
</dbReference>
<dbReference type="GO" id="GO:0046872">
    <property type="term" value="F:metal ion binding"/>
    <property type="evidence" value="ECO:0007669"/>
    <property type="project" value="UniProtKB-UniRule"/>
</dbReference>
<dbReference type="STRING" id="37653.A0A0L8G725"/>